<feature type="region of interest" description="Disordered" evidence="1">
    <location>
        <begin position="352"/>
        <end position="376"/>
    </location>
</feature>
<feature type="signal peptide" evidence="3">
    <location>
        <begin position="1"/>
        <end position="25"/>
    </location>
</feature>
<evidence type="ECO:0008006" key="6">
    <source>
        <dbReference type="Google" id="ProtNLM"/>
    </source>
</evidence>
<evidence type="ECO:0000256" key="1">
    <source>
        <dbReference type="SAM" id="MobiDB-lite"/>
    </source>
</evidence>
<feature type="region of interest" description="Disordered" evidence="1">
    <location>
        <begin position="608"/>
        <end position="635"/>
    </location>
</feature>
<feature type="compositionally biased region" description="Basic and acidic residues" evidence="1">
    <location>
        <begin position="608"/>
        <end position="617"/>
    </location>
</feature>
<proteinExistence type="predicted"/>
<evidence type="ECO:0000313" key="4">
    <source>
        <dbReference type="EMBL" id="CAJ1966416.1"/>
    </source>
</evidence>
<name>A0AAD2JN69_9STRA</name>
<feature type="chain" id="PRO_5041985208" description="Selenoprotein O" evidence="3">
    <location>
        <begin position="26"/>
        <end position="949"/>
    </location>
</feature>
<keyword evidence="2" id="KW-0472">Membrane</keyword>
<keyword evidence="5" id="KW-1185">Reference proteome</keyword>
<dbReference type="AlphaFoldDB" id="A0AAD2JN69"/>
<evidence type="ECO:0000313" key="5">
    <source>
        <dbReference type="Proteomes" id="UP001295423"/>
    </source>
</evidence>
<keyword evidence="3" id="KW-0732">Signal</keyword>
<keyword evidence="2" id="KW-1133">Transmembrane helix</keyword>
<sequence>MGMRESYFWCLVVLIICIGFTSVQAGEVSARSLQESTNCQSQQSIQYYSIPPFAVQFTTLDVNEIPAVSNVVISETDAKASSLTYPLKVLTEEFIVSKFRERINSMNLSSSSSSQQMYHDYYRQLTEVELRVILKHNPKVTDIAGHVALIATLHGTLHFSHSSGCGGTTLVPSQDDITITFGAWLESILETNRNEYLQRLLASNQEMLKEIVDFQLVPNYFQDGTGGESWLMAVWVVLAILGLCGLGAALVWMMRGKPPMKSFVGGSPYDPNHHSPAYTDDDVDSLRLSSQLDSKQHGMNESAHRRHSLDILNKSEEYLTKHRPDWTEGGGHPQGNFTKPFGNIMSLFDLSTSDGSNHSVTNTPEKTPRGRRSFATRQRSSIELQAGNIAAANSEDPSPFDDVNLNQSNHEAYSPGGRSHEEEIMMAAAAQSSAYRPISSIWRSVTSAFQGSSSYNENDGIMTNANFFYDGNEDEYFAKLEEDRLQEEQWLTFLKEEEQNYNFAFKDFPRKDGTPCLMYDGSNENEADAIFNAPLPKESTTGEEEESDIFNAREVLSDEAFRQLLHMNVSPSFEETLESPSPALPVTYKSPEFNERLSSLFAEKHRQYEKRSIVERHQQKRKKEREMERRERQKDMHRELEALEAGMAMSDKWRAKHHVSPRPYDLSPARPSYSPNIHVRKSPARRSPVPPSGGRRSPVPPPGARRSPVPPMFPMTHSIPPRHVASKSIDTLDSDSSLQLIRPRMSRPPSAAPPSELFLTDSHRYHEPLTTDLDPSSLDKLSMPAMSKNPKHPSPSSVLDDLSQIPPTSGSLIPPRNPAAIHRRNNSIENPQYTTPGTGQRKTIASMTPPRRAASPRFGTRGMSPIRHSTGTRGVSPARSVTRGVSPARSVNSTTRGMSPARHGAASPSSRGRRPARGPSPKPGPRSASNSSRHSRDGGVFDHGIAALI</sequence>
<feature type="transmembrane region" description="Helical" evidence="2">
    <location>
        <begin position="230"/>
        <end position="253"/>
    </location>
</feature>
<organism evidence="4 5">
    <name type="scientific">Cylindrotheca closterium</name>
    <dbReference type="NCBI Taxonomy" id="2856"/>
    <lineage>
        <taxon>Eukaryota</taxon>
        <taxon>Sar</taxon>
        <taxon>Stramenopiles</taxon>
        <taxon>Ochrophyta</taxon>
        <taxon>Bacillariophyta</taxon>
        <taxon>Bacillariophyceae</taxon>
        <taxon>Bacillariophycidae</taxon>
        <taxon>Bacillariales</taxon>
        <taxon>Bacillariaceae</taxon>
        <taxon>Cylindrotheca</taxon>
    </lineage>
</organism>
<comment type="caution">
    <text evidence="4">The sequence shown here is derived from an EMBL/GenBank/DDBJ whole genome shotgun (WGS) entry which is preliminary data.</text>
</comment>
<accession>A0AAD2JN69</accession>
<keyword evidence="2" id="KW-0812">Transmembrane</keyword>
<feature type="compositionally biased region" description="Basic and acidic residues" evidence="1">
    <location>
        <begin position="624"/>
        <end position="635"/>
    </location>
</feature>
<feature type="compositionally biased region" description="Polar residues" evidence="1">
    <location>
        <begin position="728"/>
        <end position="739"/>
    </location>
</feature>
<gene>
    <name evidence="4" type="ORF">CYCCA115_LOCUS22000</name>
</gene>
<evidence type="ECO:0000256" key="3">
    <source>
        <dbReference type="SAM" id="SignalP"/>
    </source>
</evidence>
<feature type="compositionally biased region" description="Pro residues" evidence="1">
    <location>
        <begin position="698"/>
        <end position="713"/>
    </location>
</feature>
<feature type="compositionally biased region" description="Polar residues" evidence="1">
    <location>
        <begin position="827"/>
        <end position="846"/>
    </location>
</feature>
<feature type="region of interest" description="Disordered" evidence="1">
    <location>
        <begin position="654"/>
        <end position="949"/>
    </location>
</feature>
<evidence type="ECO:0000256" key="2">
    <source>
        <dbReference type="SAM" id="Phobius"/>
    </source>
</evidence>
<protein>
    <recommendedName>
        <fullName evidence="6">Selenoprotein O</fullName>
    </recommendedName>
</protein>
<feature type="compositionally biased region" description="Polar residues" evidence="1">
    <location>
        <begin position="352"/>
        <end position="365"/>
    </location>
</feature>
<feature type="compositionally biased region" description="Low complexity" evidence="1">
    <location>
        <begin position="899"/>
        <end position="910"/>
    </location>
</feature>
<dbReference type="EMBL" id="CAKOGP040002280">
    <property type="protein sequence ID" value="CAJ1966416.1"/>
    <property type="molecule type" value="Genomic_DNA"/>
</dbReference>
<dbReference type="Proteomes" id="UP001295423">
    <property type="component" value="Unassembled WGS sequence"/>
</dbReference>
<reference evidence="4" key="1">
    <citation type="submission" date="2023-08" db="EMBL/GenBank/DDBJ databases">
        <authorList>
            <person name="Audoor S."/>
            <person name="Bilcke G."/>
        </authorList>
    </citation>
    <scope>NUCLEOTIDE SEQUENCE</scope>
</reference>